<evidence type="ECO:0000259" key="4">
    <source>
        <dbReference type="PROSITE" id="PS51352"/>
    </source>
</evidence>
<dbReference type="RefSeq" id="WP_089385819.1">
    <property type="nucleotide sequence ID" value="NZ_FZNQ01000025.1"/>
</dbReference>
<organism evidence="5 6">
    <name type="scientific">Halorubrum vacuolatum</name>
    <name type="common">Natronobacterium vacuolatum</name>
    <dbReference type="NCBI Taxonomy" id="63740"/>
    <lineage>
        <taxon>Archaea</taxon>
        <taxon>Methanobacteriati</taxon>
        <taxon>Methanobacteriota</taxon>
        <taxon>Stenosarchaea group</taxon>
        <taxon>Halobacteria</taxon>
        <taxon>Halobacteriales</taxon>
        <taxon>Haloferacaceae</taxon>
        <taxon>Halorubrum</taxon>
    </lineage>
</organism>
<accession>A0A238XY44</accession>
<dbReference type="PIRSF" id="PIRSF000239">
    <property type="entry name" value="AHPC"/>
    <property type="match status" value="1"/>
</dbReference>
<dbReference type="PANTHER" id="PTHR43110">
    <property type="entry name" value="THIOL PEROXIDASE"/>
    <property type="match status" value="1"/>
</dbReference>
<dbReference type="InterPro" id="IPR013766">
    <property type="entry name" value="Thioredoxin_domain"/>
</dbReference>
<dbReference type="SUPFAM" id="SSF52833">
    <property type="entry name" value="Thioredoxin-like"/>
    <property type="match status" value="1"/>
</dbReference>
<evidence type="ECO:0000313" key="6">
    <source>
        <dbReference type="Proteomes" id="UP000198397"/>
    </source>
</evidence>
<keyword evidence="2" id="KW-0676">Redox-active center</keyword>
<dbReference type="AlphaFoldDB" id="A0A238XY44"/>
<evidence type="ECO:0000313" key="5">
    <source>
        <dbReference type="EMBL" id="SNR63498.1"/>
    </source>
</evidence>
<name>A0A238XY44_HALVU</name>
<dbReference type="InterPro" id="IPR050455">
    <property type="entry name" value="Tpx_Peroxidase_subfamily"/>
</dbReference>
<dbReference type="OrthoDB" id="6924at2157"/>
<keyword evidence="6" id="KW-1185">Reference proteome</keyword>
<dbReference type="Gene3D" id="3.40.30.10">
    <property type="entry name" value="Glutaredoxin"/>
    <property type="match status" value="1"/>
</dbReference>
<dbReference type="InterPro" id="IPR036249">
    <property type="entry name" value="Thioredoxin-like_sf"/>
</dbReference>
<dbReference type="InterPro" id="IPR024706">
    <property type="entry name" value="Peroxiredoxin_AhpC-typ"/>
</dbReference>
<evidence type="ECO:0000256" key="2">
    <source>
        <dbReference type="ARBA" id="ARBA00023284"/>
    </source>
</evidence>
<dbReference type="GO" id="GO:0016491">
    <property type="term" value="F:oxidoreductase activity"/>
    <property type="evidence" value="ECO:0007669"/>
    <property type="project" value="UniProtKB-KW"/>
</dbReference>
<dbReference type="Proteomes" id="UP000198397">
    <property type="component" value="Unassembled WGS sequence"/>
</dbReference>
<dbReference type="PROSITE" id="PS51352">
    <property type="entry name" value="THIOREDOXIN_2"/>
    <property type="match status" value="1"/>
</dbReference>
<dbReference type="EMBL" id="FZNQ01000025">
    <property type="protein sequence ID" value="SNR63498.1"/>
    <property type="molecule type" value="Genomic_DNA"/>
</dbReference>
<keyword evidence="1" id="KW-0560">Oxidoreductase</keyword>
<proteinExistence type="predicted"/>
<dbReference type="Pfam" id="PF00578">
    <property type="entry name" value="AhpC-TSA"/>
    <property type="match status" value="1"/>
</dbReference>
<dbReference type="PANTHER" id="PTHR43110:SF1">
    <property type="entry name" value="THIOL PEROXIDASE"/>
    <property type="match status" value="1"/>
</dbReference>
<gene>
    <name evidence="5" type="ORF">SAMN06264855_1259</name>
</gene>
<feature type="domain" description="Thioredoxin" evidence="4">
    <location>
        <begin position="2"/>
        <end position="159"/>
    </location>
</feature>
<evidence type="ECO:0000256" key="3">
    <source>
        <dbReference type="PIRSR" id="PIRSR000239-1"/>
    </source>
</evidence>
<protein>
    <submittedName>
        <fullName evidence="5">Peroxiredoxin</fullName>
    </submittedName>
</protein>
<dbReference type="InterPro" id="IPR000866">
    <property type="entry name" value="AhpC/TSA"/>
</dbReference>
<reference evidence="5 6" key="1">
    <citation type="submission" date="2017-06" db="EMBL/GenBank/DDBJ databases">
        <authorList>
            <person name="Kim H.J."/>
            <person name="Triplett B.A."/>
        </authorList>
    </citation>
    <scope>NUCLEOTIDE SEQUENCE [LARGE SCALE GENOMIC DNA]</scope>
    <source>
        <strain evidence="5 6">DSM 8800</strain>
    </source>
</reference>
<evidence type="ECO:0000256" key="1">
    <source>
        <dbReference type="ARBA" id="ARBA00023002"/>
    </source>
</evidence>
<dbReference type="GO" id="GO:0016209">
    <property type="term" value="F:antioxidant activity"/>
    <property type="evidence" value="ECO:0007669"/>
    <property type="project" value="InterPro"/>
</dbReference>
<feature type="active site" description="Cysteine sulfenic acid (-SOH) intermediate; for peroxidase activity" evidence="3">
    <location>
        <position position="47"/>
    </location>
</feature>
<sequence>MVDIGDDAPNFTASLAHDGIEPFDLAAHLGDGPVVLAFYPAAFSNTCTEEFCTFRDDLARFETVGATVFGVSTDLPHAQDVFRAKHDLPFGLIADPDHHAIEAYDVVDDSFKPRGVDVVARRAVFVIDDAGIVRYRWLAEHPGKEPDYDAVAEAVADAA</sequence>